<dbReference type="RefSeq" id="WP_035341637.1">
    <property type="nucleotide sequence ID" value="NZ_BAUU01000006.1"/>
</dbReference>
<protein>
    <submittedName>
        <fullName evidence="1">Uncharacterized protein</fullName>
    </submittedName>
</protein>
<dbReference type="EMBL" id="BAUU01000006">
    <property type="protein sequence ID" value="GAE29745.1"/>
    <property type="molecule type" value="Genomic_DNA"/>
</dbReference>
<dbReference type="AlphaFoldDB" id="W4QCI6"/>
<accession>W4QCI6</accession>
<comment type="caution">
    <text evidence="1">The sequence shown here is derived from an EMBL/GenBank/DDBJ whole genome shotgun (WGS) entry which is preliminary data.</text>
</comment>
<dbReference type="OrthoDB" id="9902428at2"/>
<evidence type="ECO:0000313" key="2">
    <source>
        <dbReference type="Proteomes" id="UP000018895"/>
    </source>
</evidence>
<proteinExistence type="predicted"/>
<organism evidence="1 2">
    <name type="scientific">Halalkalibacter hemicellulosilyticusJCM 9152</name>
    <dbReference type="NCBI Taxonomy" id="1236971"/>
    <lineage>
        <taxon>Bacteria</taxon>
        <taxon>Bacillati</taxon>
        <taxon>Bacillota</taxon>
        <taxon>Bacilli</taxon>
        <taxon>Bacillales</taxon>
        <taxon>Bacillaceae</taxon>
        <taxon>Halalkalibacter</taxon>
    </lineage>
</organism>
<name>W4QCI6_9BACI</name>
<sequence>MRAISNNLRNVKKFIIALASVFGILILLPDSTEAANYSFTFNPPFAGSLQSTTLVTKSSGTSPFVNPSHSSTPTNYFLSPTRFSSTTATNIVSNISTSGRRGFSYSSGYGGSGQSYCLSAILPTGTLSVIQ</sequence>
<reference evidence="1" key="1">
    <citation type="journal article" date="2014" name="Genome Announc.">
        <title>Draft Genome Sequences of Three Alkaliphilic Bacillus Strains, Bacillus wakoensis JCM 9140T, Bacillus akibai JCM 9157T, and Bacillus hemicellulosilyticus JCM 9152T.</title>
        <authorList>
            <person name="Yuki M."/>
            <person name="Oshima K."/>
            <person name="Suda W."/>
            <person name="Oshida Y."/>
            <person name="Kitamura K."/>
            <person name="Iida T."/>
            <person name="Hattori M."/>
            <person name="Ohkuma M."/>
        </authorList>
    </citation>
    <scope>NUCLEOTIDE SEQUENCE [LARGE SCALE GENOMIC DNA]</scope>
    <source>
        <strain evidence="1">JCM 9152</strain>
    </source>
</reference>
<dbReference type="Proteomes" id="UP000018895">
    <property type="component" value="Unassembled WGS sequence"/>
</dbReference>
<gene>
    <name evidence="1" type="ORF">JCM9152_1125</name>
</gene>
<evidence type="ECO:0000313" key="1">
    <source>
        <dbReference type="EMBL" id="GAE29745.1"/>
    </source>
</evidence>
<keyword evidence="2" id="KW-1185">Reference proteome</keyword>